<feature type="domain" description="PKD" evidence="4">
    <location>
        <begin position="1336"/>
        <end position="1417"/>
    </location>
</feature>
<dbReference type="Gene3D" id="2.130.10.10">
    <property type="entry name" value="YVTN repeat-like/Quinoprotein amine dehydrogenase"/>
    <property type="match status" value="2"/>
</dbReference>
<evidence type="ECO:0000256" key="2">
    <source>
        <dbReference type="ARBA" id="ARBA00023157"/>
    </source>
</evidence>
<dbReference type="PANTHER" id="PTHR34512">
    <property type="entry name" value="CELL SURFACE PROTEIN"/>
    <property type="match status" value="1"/>
</dbReference>
<dbReference type="KEGG" id="gah:GAH_01402"/>
<dbReference type="RefSeq" id="WP_218915464.1">
    <property type="nucleotide sequence ID" value="NZ_CP011267.1"/>
</dbReference>
<dbReference type="HOGENOM" id="CLU_246788_0_0_2"/>
<dbReference type="InterPro" id="IPR000601">
    <property type="entry name" value="PKD_dom"/>
</dbReference>
<dbReference type="OrthoDB" id="50314at2157"/>
<dbReference type="Gene3D" id="2.40.128.630">
    <property type="match status" value="3"/>
</dbReference>
<dbReference type="SMART" id="SM00560">
    <property type="entry name" value="LamGL"/>
    <property type="match status" value="1"/>
</dbReference>
<keyword evidence="1" id="KW-0732">Signal</keyword>
<feature type="region of interest" description="Disordered" evidence="3">
    <location>
        <begin position="1424"/>
        <end position="1517"/>
    </location>
</feature>
<dbReference type="SUPFAM" id="SSF50998">
    <property type="entry name" value="Quinoprotein alcohol dehydrogenase-like"/>
    <property type="match status" value="3"/>
</dbReference>
<protein>
    <submittedName>
        <fullName evidence="5">WD40-like repeat protein</fullName>
    </submittedName>
</protein>
<dbReference type="Gene3D" id="2.40.10.480">
    <property type="match status" value="1"/>
</dbReference>
<dbReference type="InterPro" id="IPR018391">
    <property type="entry name" value="PQQ_b-propeller_rpt"/>
</dbReference>
<gene>
    <name evidence="5" type="ORF">GAH_01402</name>
</gene>
<evidence type="ECO:0000256" key="3">
    <source>
        <dbReference type="SAM" id="MobiDB-lite"/>
    </source>
</evidence>
<dbReference type="SMART" id="SM00564">
    <property type="entry name" value="PQQ"/>
    <property type="match status" value="15"/>
</dbReference>
<dbReference type="InterPro" id="IPR011047">
    <property type="entry name" value="Quinoprotein_ADH-like_sf"/>
</dbReference>
<dbReference type="InterPro" id="IPR035986">
    <property type="entry name" value="PKD_dom_sf"/>
</dbReference>
<dbReference type="Gene3D" id="2.60.120.200">
    <property type="match status" value="1"/>
</dbReference>
<keyword evidence="2" id="KW-1015">Disulfide bond</keyword>
<sequence length="1541" mass="166129">MLITVLLLGLANTSSAAGELANSPWPMFHHDLNHTGRSPYNATGEPDLKWVFSPPYGVRSAPIIDSSGTIYVGYVKLYAVYPNGTQKWSFPVYGGASALFERSAAAIASDGTIYIGSDNSINFRKLFALYPNGTEKWNFSAGEAVLSAPAIGDDGTVYFGSDDNKFYALYPNGTEKWSYATVNDFRSSPAVDSNGVVYVGSDDRYVYAFYPNGTLKWRFLTGDGVKSSPAIAGDTVYVGSANGSYATLYAIYAANGSLKWSYTDVNDDCTIETTPAVGEDGTVYIGFPCSDMFRAFYPNGTLKWEKNLGSGIYSSPVIDASGYIYVGAGDNIYSLYPNGTVRWTKNLGIGNRVYELAIGSDGTIYAIYNNKLYALADMTPPRVSIQSPQNTVYPTSIVQINVSARDPSGVSTVIAQVDGATNITLTYQNGHYIGSTPALSDGQHYIRIYANDSYGNLNSTQVVYFNISIPKLANSPWPMFHHDLNHTGRSQYAGHGEVNEKWNFTMGVQHGFSPVIASDGTVYMGSDDKYLYALYPNGTLKWGFSAGGLIRSSPAVASDGTVYFGTCTNARFFALHPNGTEKWNFSTGDLYGIYSSPAIASDGTIYFGARSYNGYTYYGTFYALYPNGTLKWNITTNYYVDSSPAIASDGTIYIQCGLLYSSNNTFKFCAINPDGTEKWNFSIKGGTGGSTPAIASDGTVYVGTSLGHFYAFYPNGTLKWNISFSDLLGTTVGIYSTPAIASDGTVYVLVGGTTAGYLFALHPNGTEKWNFTLGSVTSLIGTSPIVDSNGVIYVGSSTGNVYALNPDGTLKWTFNIGSAAGSPAMASDGTIYIASAGNKLHALSDLTPPRVTILSPQSLIYGTSTIAINVSVSDPSGVNAVIAQIDGSQNVTLSYSNGHYVGSVNLADGRHYIRIYASDSFGNMNSSEMVYFSVDTAPPTMEFLPPTPANNTVTSRNYLEVNLSVQEPNLNELIFNWNGTNYSIYDDSLVLYLNFNNNSAIGENSTHVVDVSGYRNNGTINGAVYVEGRYGKALKFDGINDYVDLGNKPEFQITNNITIAAWVKHNTGSPGSWEDIIMKGNTAYGLQFYQTEGYFTFHLTAAGGGWKNLPSTVKPQAGVWYHVVGTYDGKTQRIYINGVLNNEVNDTFTINTNSYPLTIGYKVALDNSYLNGVVDDVRIYNRALTPEEVKMLYYSTLWKHNDTDWFFYTNITNLSEGKYTYYALANDTVGNRNASKTLVNVIDTTPPQISVAAPSTIYRATSANITVTVTDAHPLSYTAYRNGSLIASGSYSSASPFNISVNTTALGYWTYTIRASDLAGNVNSTSVLIRVVNHPPVAMFAVSKTSAKTNEILTFNASQSYDPDGTIVNYTWDFGDGGSGRGAVVTHAYTAPGTYTVNLTVTDSDGAVSHCVKTVTIKEAQTQPSLGTGYVGGGGYWIKPPEKQEESPAPETEKTEASVHEKSSGSTETKPPSPEETPATAGSPEVTPTAQKRSTIQPAPTETAEKVVEEKEETTTSFGIPGFEVVVALLAIGAALMRRMS</sequence>
<evidence type="ECO:0000259" key="4">
    <source>
        <dbReference type="PROSITE" id="PS50093"/>
    </source>
</evidence>
<dbReference type="InterPro" id="IPR002372">
    <property type="entry name" value="PQQ_rpt_dom"/>
</dbReference>
<organism evidence="5 6">
    <name type="scientific">Geoglobus ahangari</name>
    <dbReference type="NCBI Taxonomy" id="113653"/>
    <lineage>
        <taxon>Archaea</taxon>
        <taxon>Methanobacteriati</taxon>
        <taxon>Methanobacteriota</taxon>
        <taxon>Archaeoglobi</taxon>
        <taxon>Archaeoglobales</taxon>
        <taxon>Archaeoglobaceae</taxon>
        <taxon>Geoglobus</taxon>
    </lineage>
</organism>
<dbReference type="SUPFAM" id="SSF49299">
    <property type="entry name" value="PKD domain"/>
    <property type="match status" value="1"/>
</dbReference>
<evidence type="ECO:0000313" key="5">
    <source>
        <dbReference type="EMBL" id="AKG91304.1"/>
    </source>
</evidence>
<dbReference type="InParanoid" id="A0A0F7IF17"/>
<dbReference type="PATRIC" id="fig|113653.22.peg.1384"/>
<evidence type="ECO:0000313" key="6">
    <source>
        <dbReference type="Proteomes" id="UP000034723"/>
    </source>
</evidence>
<dbReference type="SUPFAM" id="SSF49899">
    <property type="entry name" value="Concanavalin A-like lectins/glucanases"/>
    <property type="match status" value="1"/>
</dbReference>
<name>A0A0F7IF17_9EURY</name>
<feature type="compositionally biased region" description="Basic and acidic residues" evidence="3">
    <location>
        <begin position="1440"/>
        <end position="1463"/>
    </location>
</feature>
<dbReference type="InterPro" id="IPR013320">
    <property type="entry name" value="ConA-like_dom_sf"/>
</dbReference>
<reference evidence="5 6" key="1">
    <citation type="submission" date="2015-04" db="EMBL/GenBank/DDBJ databases">
        <title>The complete genome sequence of the hyperthermophilic, obligate iron-reducing archaeon Geoglobus ahangari strain 234T.</title>
        <authorList>
            <person name="Manzella M.P."/>
            <person name="Holmes D.E."/>
            <person name="Rocheleau J.M."/>
            <person name="Chung A."/>
            <person name="Reguera G."/>
            <person name="Kashefi K."/>
        </authorList>
    </citation>
    <scope>NUCLEOTIDE SEQUENCE [LARGE SCALE GENOMIC DNA]</scope>
    <source>
        <strain evidence="5 6">234</strain>
    </source>
</reference>
<feature type="compositionally biased region" description="Low complexity" evidence="3">
    <location>
        <begin position="1464"/>
        <end position="1482"/>
    </location>
</feature>
<dbReference type="InterPro" id="IPR006558">
    <property type="entry name" value="LamG-like"/>
</dbReference>
<dbReference type="GeneID" id="56086517"/>
<dbReference type="Pfam" id="PF13360">
    <property type="entry name" value="PQQ_2"/>
    <property type="match status" value="3"/>
</dbReference>
<dbReference type="SMART" id="SM00089">
    <property type="entry name" value="PKD"/>
    <property type="match status" value="2"/>
</dbReference>
<dbReference type="InterPro" id="IPR015943">
    <property type="entry name" value="WD40/YVTN_repeat-like_dom_sf"/>
</dbReference>
<dbReference type="InterPro" id="IPR013783">
    <property type="entry name" value="Ig-like_fold"/>
</dbReference>
<accession>A0A0F7IF17</accession>
<dbReference type="InterPro" id="IPR022409">
    <property type="entry name" value="PKD/Chitinase_dom"/>
</dbReference>
<proteinExistence type="predicted"/>
<dbReference type="Pfam" id="PF18911">
    <property type="entry name" value="PKD_4"/>
    <property type="match status" value="1"/>
</dbReference>
<dbReference type="Proteomes" id="UP000034723">
    <property type="component" value="Chromosome"/>
</dbReference>
<dbReference type="CDD" id="cd00146">
    <property type="entry name" value="PKD"/>
    <property type="match status" value="1"/>
</dbReference>
<dbReference type="Pfam" id="PF13385">
    <property type="entry name" value="Laminin_G_3"/>
    <property type="match status" value="1"/>
</dbReference>
<dbReference type="PANTHER" id="PTHR34512:SF30">
    <property type="entry name" value="OUTER MEMBRANE PROTEIN ASSEMBLY FACTOR BAMB"/>
    <property type="match status" value="1"/>
</dbReference>
<feature type="compositionally biased region" description="Polar residues" evidence="3">
    <location>
        <begin position="1486"/>
        <end position="1500"/>
    </location>
</feature>
<evidence type="ECO:0000256" key="1">
    <source>
        <dbReference type="ARBA" id="ARBA00022729"/>
    </source>
</evidence>
<dbReference type="PROSITE" id="PS50093">
    <property type="entry name" value="PKD"/>
    <property type="match status" value="1"/>
</dbReference>
<dbReference type="Gene3D" id="2.60.40.10">
    <property type="entry name" value="Immunoglobulins"/>
    <property type="match status" value="4"/>
</dbReference>
<keyword evidence="6" id="KW-1185">Reference proteome</keyword>
<dbReference type="EMBL" id="CP011267">
    <property type="protein sequence ID" value="AKG91304.1"/>
    <property type="molecule type" value="Genomic_DNA"/>
</dbReference>